<evidence type="ECO:0000313" key="3">
    <source>
        <dbReference type="Proteomes" id="UP000193067"/>
    </source>
</evidence>
<dbReference type="Proteomes" id="UP000193067">
    <property type="component" value="Unassembled WGS sequence"/>
</dbReference>
<organism evidence="2 3">
    <name type="scientific">Trametes coccinea (strain BRFM310)</name>
    <name type="common">Pycnoporus coccineus</name>
    <dbReference type="NCBI Taxonomy" id="1353009"/>
    <lineage>
        <taxon>Eukaryota</taxon>
        <taxon>Fungi</taxon>
        <taxon>Dikarya</taxon>
        <taxon>Basidiomycota</taxon>
        <taxon>Agaricomycotina</taxon>
        <taxon>Agaricomycetes</taxon>
        <taxon>Polyporales</taxon>
        <taxon>Polyporaceae</taxon>
        <taxon>Trametes</taxon>
    </lineage>
</organism>
<dbReference type="EMBL" id="KZ084119">
    <property type="protein sequence ID" value="OSD00319.1"/>
    <property type="molecule type" value="Genomic_DNA"/>
</dbReference>
<evidence type="ECO:0000256" key="1">
    <source>
        <dbReference type="SAM" id="MobiDB-lite"/>
    </source>
</evidence>
<sequence length="195" mass="21226">MTLPEPHRRSASPGIRPSSAFNVQLPPSSPIRSAKISELRSLHYCTGVTLSPERTASSGLLYVNHTGRHSTHLDAPRHVLSQHPLSRNEDADALLNTTQRSPILHTPPVSFTDCKPCCRHPSPADPQAVLHMRTCGDLIPACSPTSSSLVCAQIDPLRPGPDRPALGLGASARDGRRLLMFTTRQHVPLCSPYDW</sequence>
<gene>
    <name evidence="2" type="ORF">PYCCODRAFT_696213</name>
</gene>
<feature type="region of interest" description="Disordered" evidence="1">
    <location>
        <begin position="1"/>
        <end position="29"/>
    </location>
</feature>
<reference evidence="2 3" key="1">
    <citation type="journal article" date="2015" name="Biotechnol. Biofuels">
        <title>Enhanced degradation of softwood versus hardwood by the white-rot fungus Pycnoporus coccineus.</title>
        <authorList>
            <person name="Couturier M."/>
            <person name="Navarro D."/>
            <person name="Chevret D."/>
            <person name="Henrissat B."/>
            <person name="Piumi F."/>
            <person name="Ruiz-Duenas F.J."/>
            <person name="Martinez A.T."/>
            <person name="Grigoriev I.V."/>
            <person name="Riley R."/>
            <person name="Lipzen A."/>
            <person name="Berrin J.G."/>
            <person name="Master E.R."/>
            <person name="Rosso M.N."/>
        </authorList>
    </citation>
    <scope>NUCLEOTIDE SEQUENCE [LARGE SCALE GENOMIC DNA]</scope>
    <source>
        <strain evidence="2 3">BRFM310</strain>
    </source>
</reference>
<keyword evidence="3" id="KW-1185">Reference proteome</keyword>
<name>A0A1Y2IGP1_TRAC3</name>
<protein>
    <submittedName>
        <fullName evidence="2">Uncharacterized protein</fullName>
    </submittedName>
</protein>
<proteinExistence type="predicted"/>
<dbReference type="AlphaFoldDB" id="A0A1Y2IGP1"/>
<accession>A0A1Y2IGP1</accession>
<evidence type="ECO:0000313" key="2">
    <source>
        <dbReference type="EMBL" id="OSD00319.1"/>
    </source>
</evidence>